<dbReference type="AlphaFoldDB" id="A0AAV7PD57"/>
<evidence type="ECO:0000313" key="2">
    <source>
        <dbReference type="EMBL" id="KAJ1125109.1"/>
    </source>
</evidence>
<protein>
    <recommendedName>
        <fullName evidence="1">Reverse transcriptase domain-containing protein</fullName>
    </recommendedName>
</protein>
<dbReference type="PANTHER" id="PTHR19446">
    <property type="entry name" value="REVERSE TRANSCRIPTASES"/>
    <property type="match status" value="1"/>
</dbReference>
<dbReference type="CDD" id="cd01650">
    <property type="entry name" value="RT_nLTR_like"/>
    <property type="match status" value="1"/>
</dbReference>
<evidence type="ECO:0000259" key="1">
    <source>
        <dbReference type="Pfam" id="PF00078"/>
    </source>
</evidence>
<dbReference type="Proteomes" id="UP001066276">
    <property type="component" value="Chromosome 7"/>
</dbReference>
<feature type="domain" description="Reverse transcriptase" evidence="1">
    <location>
        <begin position="265"/>
        <end position="391"/>
    </location>
</feature>
<organism evidence="2 3">
    <name type="scientific">Pleurodeles waltl</name>
    <name type="common">Iberian ribbed newt</name>
    <dbReference type="NCBI Taxonomy" id="8319"/>
    <lineage>
        <taxon>Eukaryota</taxon>
        <taxon>Metazoa</taxon>
        <taxon>Chordata</taxon>
        <taxon>Craniata</taxon>
        <taxon>Vertebrata</taxon>
        <taxon>Euteleostomi</taxon>
        <taxon>Amphibia</taxon>
        <taxon>Batrachia</taxon>
        <taxon>Caudata</taxon>
        <taxon>Salamandroidea</taxon>
        <taxon>Salamandridae</taxon>
        <taxon>Pleurodelinae</taxon>
        <taxon>Pleurodeles</taxon>
    </lineage>
</organism>
<evidence type="ECO:0000313" key="3">
    <source>
        <dbReference type="Proteomes" id="UP001066276"/>
    </source>
</evidence>
<keyword evidence="3" id="KW-1185">Reference proteome</keyword>
<proteinExistence type="predicted"/>
<dbReference type="Pfam" id="PF00078">
    <property type="entry name" value="RVT_1"/>
    <property type="match status" value="1"/>
</dbReference>
<name>A0AAV7PD57_PLEWA</name>
<reference evidence="2" key="1">
    <citation type="journal article" date="2022" name="bioRxiv">
        <title>Sequencing and chromosome-scale assembly of the giantPleurodeles waltlgenome.</title>
        <authorList>
            <person name="Brown T."/>
            <person name="Elewa A."/>
            <person name="Iarovenko S."/>
            <person name="Subramanian E."/>
            <person name="Araus A.J."/>
            <person name="Petzold A."/>
            <person name="Susuki M."/>
            <person name="Suzuki K.-i.T."/>
            <person name="Hayashi T."/>
            <person name="Toyoda A."/>
            <person name="Oliveira C."/>
            <person name="Osipova E."/>
            <person name="Leigh N.D."/>
            <person name="Simon A."/>
            <person name="Yun M.H."/>
        </authorList>
    </citation>
    <scope>NUCLEOTIDE SEQUENCE</scope>
    <source>
        <strain evidence="2">20211129_DDA</strain>
        <tissue evidence="2">Liver</tissue>
    </source>
</reference>
<comment type="caution">
    <text evidence="2">The sequence shown here is derived from an EMBL/GenBank/DDBJ whole genome shotgun (WGS) entry which is preliminary data.</text>
</comment>
<accession>A0AAV7PD57</accession>
<gene>
    <name evidence="2" type="ORF">NDU88_003547</name>
</gene>
<dbReference type="EMBL" id="JANPWB010000011">
    <property type="protein sequence ID" value="KAJ1125109.1"/>
    <property type="molecule type" value="Genomic_DNA"/>
</dbReference>
<sequence>MLPIRSGSYQTMPLSFWNVKHVPKPAISLWRLWSDLLSDPKYKQDLQGALNGYFSTNWSTATARGVEWESLKVVIRGESLSKTYGIRKHLDQELTRQEDVLTALQCQIYNGDASESACIEVRGRIVELWDRLDSYVRWNYRLRLYREGDRPGHMLARLLQREVPPPIIQMLRGPSGEIILGQLWVNSHLREQLRAHLRAVYAAPCGVDVTWKGEYLDGLRLPRLTETQSKELEGEVSLDKLMLHEARGAGLVPENMREALIVMLPKPGKAVDDPGSYGPLSMLNVDVKLLAKVLASRLSRVVTHLVQSDQCGFIPWMGTHMNIRRLAHRLHEIRGSVFPAALVALDMEKAFNMLSWEYLWEVMCRMGIGPVFLFWVRLLYTAPQARVRTGAIVSESFTIECGTAVRVGYGASGHMTTIWVGWVGHLCGG</sequence>
<dbReference type="InterPro" id="IPR000477">
    <property type="entry name" value="RT_dom"/>
</dbReference>